<sequence>MFKADDRHRIVDRVYASEIVAARQGALDKVYSDGEFLKRIGLDSNGRAPKGMAFVSRANPIGTKVVKYQDDKASIAVWYSALFGIAGEGSKSPVAESWYTSTFEVQWTDNDWKVTDYTQKDGPAPVGRDQAASSAKEMSDAVEGFGGFTYAR</sequence>
<dbReference type="EMBL" id="BAAAXZ010000044">
    <property type="protein sequence ID" value="GAA2917670.1"/>
    <property type="molecule type" value="Genomic_DNA"/>
</dbReference>
<evidence type="ECO:0000259" key="2">
    <source>
        <dbReference type="Pfam" id="PF26526"/>
    </source>
</evidence>
<dbReference type="Proteomes" id="UP001501102">
    <property type="component" value="Unassembled WGS sequence"/>
</dbReference>
<evidence type="ECO:0000256" key="1">
    <source>
        <dbReference type="SAM" id="MobiDB-lite"/>
    </source>
</evidence>
<comment type="caution">
    <text evidence="3">The sequence shown here is derived from an EMBL/GenBank/DDBJ whole genome shotgun (WGS) entry which is preliminary data.</text>
</comment>
<accession>A0ABP6J1V6</accession>
<organism evidence="3 4">
    <name type="scientific">Streptomyces thioluteus</name>
    <dbReference type="NCBI Taxonomy" id="66431"/>
    <lineage>
        <taxon>Bacteria</taxon>
        <taxon>Bacillati</taxon>
        <taxon>Actinomycetota</taxon>
        <taxon>Actinomycetes</taxon>
        <taxon>Kitasatosporales</taxon>
        <taxon>Streptomycetaceae</taxon>
        <taxon>Streptomyces</taxon>
    </lineage>
</organism>
<feature type="domain" description="DUF8175" evidence="2">
    <location>
        <begin position="56"/>
        <end position="121"/>
    </location>
</feature>
<dbReference type="Pfam" id="PF26526">
    <property type="entry name" value="DUF8175"/>
    <property type="match status" value="1"/>
</dbReference>
<feature type="region of interest" description="Disordered" evidence="1">
    <location>
        <begin position="118"/>
        <end position="139"/>
    </location>
</feature>
<gene>
    <name evidence="3" type="ORF">GCM10020221_12370</name>
</gene>
<keyword evidence="4" id="KW-1185">Reference proteome</keyword>
<dbReference type="InterPro" id="IPR058488">
    <property type="entry name" value="DUF8175"/>
</dbReference>
<protein>
    <recommendedName>
        <fullName evidence="2">DUF8175 domain-containing protein</fullName>
    </recommendedName>
</protein>
<reference evidence="4" key="1">
    <citation type="journal article" date="2019" name="Int. J. Syst. Evol. Microbiol.">
        <title>The Global Catalogue of Microorganisms (GCM) 10K type strain sequencing project: providing services to taxonomists for standard genome sequencing and annotation.</title>
        <authorList>
            <consortium name="The Broad Institute Genomics Platform"/>
            <consortium name="The Broad Institute Genome Sequencing Center for Infectious Disease"/>
            <person name="Wu L."/>
            <person name="Ma J."/>
        </authorList>
    </citation>
    <scope>NUCLEOTIDE SEQUENCE [LARGE SCALE GENOMIC DNA]</scope>
    <source>
        <strain evidence="4">JCM 4087</strain>
    </source>
</reference>
<name>A0ABP6J1V6_STRTU</name>
<evidence type="ECO:0000313" key="3">
    <source>
        <dbReference type="EMBL" id="GAA2917670.1"/>
    </source>
</evidence>
<evidence type="ECO:0000313" key="4">
    <source>
        <dbReference type="Proteomes" id="UP001501102"/>
    </source>
</evidence>
<proteinExistence type="predicted"/>